<evidence type="ECO:0000256" key="2">
    <source>
        <dbReference type="RuleBase" id="RU003616"/>
    </source>
</evidence>
<evidence type="ECO:0000256" key="1">
    <source>
        <dbReference type="PROSITE-ProRule" id="PRU00285"/>
    </source>
</evidence>
<dbReference type="AlphaFoldDB" id="A0A0Q9YDF4"/>
<organism evidence="4">
    <name type="scientific">Candidatus Berkiella cookevillensis</name>
    <dbReference type="NCBI Taxonomy" id="437022"/>
    <lineage>
        <taxon>Bacteria</taxon>
        <taxon>Pseudomonadati</taxon>
        <taxon>Pseudomonadota</taxon>
        <taxon>Gammaproteobacteria</taxon>
        <taxon>Candidatus Berkiellales</taxon>
        <taxon>Candidatus Berkiellaceae</taxon>
        <taxon>Candidatus Berkiella</taxon>
    </lineage>
</organism>
<dbReference type="Pfam" id="PF00011">
    <property type="entry name" value="HSP20"/>
    <property type="match status" value="1"/>
</dbReference>
<dbReference type="Gene3D" id="2.60.40.790">
    <property type="match status" value="1"/>
</dbReference>
<evidence type="ECO:0000313" key="5">
    <source>
        <dbReference type="EMBL" id="MCS5707866.1"/>
    </source>
</evidence>
<keyword evidence="6" id="KW-1185">Reference proteome</keyword>
<dbReference type="Proteomes" id="UP000051494">
    <property type="component" value="Unassembled WGS sequence"/>
</dbReference>
<dbReference type="CDD" id="cd06464">
    <property type="entry name" value="ACD_sHsps-like"/>
    <property type="match status" value="1"/>
</dbReference>
<dbReference type="RefSeq" id="WP_057624539.1">
    <property type="nucleotide sequence ID" value="NZ_LKHV02000001.1"/>
</dbReference>
<dbReference type="InterPro" id="IPR031107">
    <property type="entry name" value="Small_HSP"/>
</dbReference>
<protein>
    <submittedName>
        <fullName evidence="5">Hsp20/alpha crystallin family protein</fullName>
    </submittedName>
    <submittedName>
        <fullName evidence="4">Spore protein SP21</fullName>
    </submittedName>
</protein>
<dbReference type="EMBL" id="LKHV01000006">
    <property type="protein sequence ID" value="KRG18556.1"/>
    <property type="molecule type" value="Genomic_DNA"/>
</dbReference>
<proteinExistence type="inferred from homology"/>
<dbReference type="PANTHER" id="PTHR11527">
    <property type="entry name" value="HEAT-SHOCK PROTEIN 20 FAMILY MEMBER"/>
    <property type="match status" value="1"/>
</dbReference>
<comment type="caution">
    <text evidence="4">The sequence shown here is derived from an EMBL/GenBank/DDBJ whole genome shotgun (WGS) entry which is preliminary data.</text>
</comment>
<comment type="similarity">
    <text evidence="1 2">Belongs to the small heat shock protein (HSP20) family.</text>
</comment>
<accession>A0A0Q9YDF4</accession>
<reference evidence="4" key="1">
    <citation type="submission" date="2015-09" db="EMBL/GenBank/DDBJ databases">
        <title>Draft Genome Sequences of Two Novel Amoeba-resistant Intranuclear Bacteria, Candidatus Berkiella cookevillensis and Candidatus Berkiella aquae.</title>
        <authorList>
            <person name="Mehari Y.T."/>
            <person name="Arivett B.A."/>
            <person name="Farone A.L."/>
            <person name="Gunderson J.H."/>
            <person name="Farone M.B."/>
        </authorList>
    </citation>
    <scope>NUCLEOTIDE SEQUENCE [LARGE SCALE GENOMIC DNA]</scope>
    <source>
        <strain evidence="4">CC99</strain>
    </source>
</reference>
<dbReference type="SUPFAM" id="SSF49764">
    <property type="entry name" value="HSP20-like chaperones"/>
    <property type="match status" value="1"/>
</dbReference>
<evidence type="ECO:0000313" key="4">
    <source>
        <dbReference type="EMBL" id="KRG18556.1"/>
    </source>
</evidence>
<name>A0A0Q9YDF4_9GAMM</name>
<evidence type="ECO:0000313" key="6">
    <source>
        <dbReference type="Proteomes" id="UP000051494"/>
    </source>
</evidence>
<feature type="domain" description="SHSP" evidence="3">
    <location>
        <begin position="33"/>
        <end position="144"/>
    </location>
</feature>
<sequence length="144" mass="16746">MSFIRHQPNYWVHDFEKELLPFLSSCFSPDQNISAQNWSPRVDVKEDKNQYLVYVDLPGVDPKDIDIEMDGHTLTIKGERKIEREEKKDNYYRLERASGKFCRQFSLPETVDSNGIQAKAVQGVLTVILPKLSEQKTRKITIES</sequence>
<reference evidence="5" key="3">
    <citation type="submission" date="2021-06" db="EMBL/GenBank/DDBJ databases">
        <title>Genomic Description and Analysis of Intracellular Bacteria, Candidatus Berkiella cookevillensis and Candidatus Berkiella aquae.</title>
        <authorList>
            <person name="Kidane D.T."/>
            <person name="Mehari Y.T."/>
            <person name="Rice F.C."/>
            <person name="Arivett B.A."/>
            <person name="Farone A.L."/>
            <person name="Berk S.G."/>
            <person name="Farone M.B."/>
        </authorList>
    </citation>
    <scope>NUCLEOTIDE SEQUENCE</scope>
    <source>
        <strain evidence="5">CC99</strain>
    </source>
</reference>
<dbReference type="OrthoDB" id="9792695at2"/>
<dbReference type="PROSITE" id="PS01031">
    <property type="entry name" value="SHSP"/>
    <property type="match status" value="1"/>
</dbReference>
<dbReference type="STRING" id="437022.CC99x_01441"/>
<reference evidence="5" key="2">
    <citation type="journal article" date="2016" name="Genome Announc.">
        <title>Draft Genome Sequences of Two Novel Amoeba-Resistant Intranuclear Bacteria, 'Candidatus Berkiella cookevillensis' and 'Candidatus Berkiella aquae'.</title>
        <authorList>
            <person name="Mehari Y.T."/>
            <person name="Arivett B.A."/>
            <person name="Farone A.L."/>
            <person name="Gunderson J.H."/>
            <person name="Farone M.B."/>
        </authorList>
    </citation>
    <scope>NUCLEOTIDE SEQUENCE</scope>
    <source>
        <strain evidence="5">CC99</strain>
    </source>
</reference>
<dbReference type="InterPro" id="IPR008978">
    <property type="entry name" value="HSP20-like_chaperone"/>
</dbReference>
<dbReference type="InterPro" id="IPR002068">
    <property type="entry name" value="A-crystallin/Hsp20_dom"/>
</dbReference>
<evidence type="ECO:0000259" key="3">
    <source>
        <dbReference type="PROSITE" id="PS01031"/>
    </source>
</evidence>
<dbReference type="EMBL" id="LKHV02000001">
    <property type="protein sequence ID" value="MCS5707866.1"/>
    <property type="molecule type" value="Genomic_DNA"/>
</dbReference>
<gene>
    <name evidence="4" type="primary">hspA</name>
    <name evidence="5" type="ORF">CC99x_003005</name>
    <name evidence="4" type="ORF">CC99x_01441</name>
</gene>